<protein>
    <recommendedName>
        <fullName evidence="4">Lipoprotein</fullName>
    </recommendedName>
</protein>
<name>A4WV21_CERS5</name>
<evidence type="ECO:0000313" key="3">
    <source>
        <dbReference type="EMBL" id="ABP71235.1"/>
    </source>
</evidence>
<organism evidence="3">
    <name type="scientific">Cereibacter sphaeroides (strain ATCC 17025 / ATH 2.4.3)</name>
    <name type="common">Rhodobacter sphaeroides</name>
    <dbReference type="NCBI Taxonomy" id="349102"/>
    <lineage>
        <taxon>Bacteria</taxon>
        <taxon>Pseudomonadati</taxon>
        <taxon>Pseudomonadota</taxon>
        <taxon>Alphaproteobacteria</taxon>
        <taxon>Rhodobacterales</taxon>
        <taxon>Paracoccaceae</taxon>
        <taxon>Cereibacter</taxon>
    </lineage>
</organism>
<feature type="signal peptide" evidence="2">
    <location>
        <begin position="1"/>
        <end position="22"/>
    </location>
</feature>
<dbReference type="HOGENOM" id="CLU_1804717_0_0_5"/>
<feature type="chain" id="PRO_5002675051" description="Lipoprotein" evidence="2">
    <location>
        <begin position="23"/>
        <end position="143"/>
    </location>
</feature>
<evidence type="ECO:0000256" key="1">
    <source>
        <dbReference type="SAM" id="MobiDB-lite"/>
    </source>
</evidence>
<dbReference type="EMBL" id="CP000661">
    <property type="protein sequence ID" value="ABP71235.1"/>
    <property type="molecule type" value="Genomic_DNA"/>
</dbReference>
<accession>A4WV21</accession>
<dbReference type="PROSITE" id="PS51257">
    <property type="entry name" value="PROKAR_LIPOPROTEIN"/>
    <property type="match status" value="1"/>
</dbReference>
<evidence type="ECO:0000256" key="2">
    <source>
        <dbReference type="SAM" id="SignalP"/>
    </source>
</evidence>
<dbReference type="BioCyc" id="RSPH349102:G1G8M-2421-MONOMER"/>
<dbReference type="STRING" id="349102.Rsph17025_2346"/>
<feature type="region of interest" description="Disordered" evidence="1">
    <location>
        <begin position="42"/>
        <end position="71"/>
    </location>
</feature>
<evidence type="ECO:0008006" key="4">
    <source>
        <dbReference type="Google" id="ProtNLM"/>
    </source>
</evidence>
<gene>
    <name evidence="3" type="ordered locus">Rsph17025_2346</name>
</gene>
<reference evidence="3" key="1">
    <citation type="submission" date="2007-04" db="EMBL/GenBank/DDBJ databases">
        <title>Complete sequence of chromosome of Rhodobacter sphaeroides ATCC 17025.</title>
        <authorList>
            <consortium name="US DOE Joint Genome Institute"/>
            <person name="Copeland A."/>
            <person name="Lucas S."/>
            <person name="Lapidus A."/>
            <person name="Barry K."/>
            <person name="Detter J.C."/>
            <person name="Glavina del Rio T."/>
            <person name="Hammon N."/>
            <person name="Israni S."/>
            <person name="Dalin E."/>
            <person name="Tice H."/>
            <person name="Pitluck S."/>
            <person name="Chertkov O."/>
            <person name="Brettin T."/>
            <person name="Bruce D."/>
            <person name="Han C."/>
            <person name="Schmutz J."/>
            <person name="Larimer F."/>
            <person name="Land M."/>
            <person name="Hauser L."/>
            <person name="Kyrpides N."/>
            <person name="Kim E."/>
            <person name="Richardson P."/>
            <person name="Mackenzie C."/>
            <person name="Choudhary M."/>
            <person name="Donohue T.J."/>
            <person name="Kaplan S."/>
        </authorList>
    </citation>
    <scope>NUCLEOTIDE SEQUENCE [LARGE SCALE GENOMIC DNA]</scope>
    <source>
        <strain evidence="3">ATCC 17025</strain>
    </source>
</reference>
<dbReference type="KEGG" id="rsq:Rsph17025_2346"/>
<dbReference type="eggNOG" id="ENOG5033A5U">
    <property type="taxonomic scope" value="Bacteria"/>
</dbReference>
<sequence length="143" mass="14728" precursor="true">MRRSLFLVALIALGACSLGSGGGGDDARSLATPAVEETALAEPEAAAAVPAPPATAPSEAAPPPLARSPSQLACEASGGRYLRVKALFTCVRTPRDAGKRCTRESDCSGRCLARSQSCAPFDPLLGCNDILDNEGRRITLCLD</sequence>
<dbReference type="AlphaFoldDB" id="A4WV21"/>
<proteinExistence type="predicted"/>
<keyword evidence="2" id="KW-0732">Signal</keyword>
<feature type="compositionally biased region" description="Pro residues" evidence="1">
    <location>
        <begin position="50"/>
        <end position="66"/>
    </location>
</feature>